<sequence length="425" mass="48204">MALFSLRQPCLVQGHLSLCPLLCDDWRFLCLAPLLSQLTPHHPTITCLRDGHSQLRDAVQHMAMFSEYAPITKDSHITPPSSFATHPLTPPPTDEKPFAQAHRVIALFKEIRAGKHTKRNPWTEFQLSAEEYDEIERRLRRDEDLSGYVNDKIRYDYNSETHRLVVRMPTGVHELFIDGVEDAIRSQLKAIRRGSDKAARFAQKVWPARSTEIEFPVEDCPTGRRSKYEPDASFWHENAQYPGVIIEVAYSQKKKRLGQLAEDYLLDSDANVRVVVGLDIEYGKKGSHVLRVVQEAANEIFRDEQGIATDHPGLQLHLSDFAHKGLVQEEMGNPDRELNISARQLCKFLNAAEVKVRQKGSLSKDLLPVGVKKRKRSETPPEEIASTDEARYVEQEERAAKRIAEGDSDYEDISAKSPGSCSDRS</sequence>
<evidence type="ECO:0000313" key="2">
    <source>
        <dbReference type="Proteomes" id="UP000799755"/>
    </source>
</evidence>
<proteinExistence type="predicted"/>
<gene>
    <name evidence="1" type="ORF">BDR25DRAFT_336652</name>
</gene>
<accession>A0ACB6QIY8</accession>
<dbReference type="EMBL" id="MU003526">
    <property type="protein sequence ID" value="KAF2466100.1"/>
    <property type="molecule type" value="Genomic_DNA"/>
</dbReference>
<reference evidence="1" key="1">
    <citation type="journal article" date="2020" name="Stud. Mycol.">
        <title>101 Dothideomycetes genomes: a test case for predicting lifestyles and emergence of pathogens.</title>
        <authorList>
            <person name="Haridas S."/>
            <person name="Albert R."/>
            <person name="Binder M."/>
            <person name="Bloem J."/>
            <person name="Labutti K."/>
            <person name="Salamov A."/>
            <person name="Andreopoulos B."/>
            <person name="Baker S."/>
            <person name="Barry K."/>
            <person name="Bills G."/>
            <person name="Bluhm B."/>
            <person name="Cannon C."/>
            <person name="Castanera R."/>
            <person name="Culley D."/>
            <person name="Daum C."/>
            <person name="Ezra D."/>
            <person name="Gonzalez J."/>
            <person name="Henrissat B."/>
            <person name="Kuo A."/>
            <person name="Liang C."/>
            <person name="Lipzen A."/>
            <person name="Lutzoni F."/>
            <person name="Magnuson J."/>
            <person name="Mondo S."/>
            <person name="Nolan M."/>
            <person name="Ohm R."/>
            <person name="Pangilinan J."/>
            <person name="Park H.-J."/>
            <person name="Ramirez L."/>
            <person name="Alfaro M."/>
            <person name="Sun H."/>
            <person name="Tritt A."/>
            <person name="Yoshinaga Y."/>
            <person name="Zwiers L.-H."/>
            <person name="Turgeon B."/>
            <person name="Goodwin S."/>
            <person name="Spatafora J."/>
            <person name="Crous P."/>
            <person name="Grigoriev I."/>
        </authorList>
    </citation>
    <scope>NUCLEOTIDE SEQUENCE</scope>
    <source>
        <strain evidence="1">ATCC 200398</strain>
    </source>
</reference>
<name>A0ACB6QIY8_9PLEO</name>
<comment type="caution">
    <text evidence="1">The sequence shown here is derived from an EMBL/GenBank/DDBJ whole genome shotgun (WGS) entry which is preliminary data.</text>
</comment>
<dbReference type="Proteomes" id="UP000799755">
    <property type="component" value="Unassembled WGS sequence"/>
</dbReference>
<protein>
    <submittedName>
        <fullName evidence="1">Uncharacterized protein</fullName>
    </submittedName>
</protein>
<evidence type="ECO:0000313" key="1">
    <source>
        <dbReference type="EMBL" id="KAF2466100.1"/>
    </source>
</evidence>
<organism evidence="1 2">
    <name type="scientific">Lindgomyces ingoldianus</name>
    <dbReference type="NCBI Taxonomy" id="673940"/>
    <lineage>
        <taxon>Eukaryota</taxon>
        <taxon>Fungi</taxon>
        <taxon>Dikarya</taxon>
        <taxon>Ascomycota</taxon>
        <taxon>Pezizomycotina</taxon>
        <taxon>Dothideomycetes</taxon>
        <taxon>Pleosporomycetidae</taxon>
        <taxon>Pleosporales</taxon>
        <taxon>Lindgomycetaceae</taxon>
        <taxon>Lindgomyces</taxon>
    </lineage>
</organism>
<keyword evidence="2" id="KW-1185">Reference proteome</keyword>